<dbReference type="OrthoDB" id="1650748at2"/>
<dbReference type="InterPro" id="IPR027417">
    <property type="entry name" value="P-loop_NTPase"/>
</dbReference>
<reference evidence="2 3" key="1">
    <citation type="submission" date="2018-01" db="EMBL/GenBank/DDBJ databases">
        <authorList>
            <person name="Gaut B.S."/>
            <person name="Morton B.R."/>
            <person name="Clegg M.T."/>
            <person name="Duvall M.R."/>
        </authorList>
    </citation>
    <scope>NUCLEOTIDE SEQUENCE [LARGE SCALE GENOMIC DNA]</scope>
    <source>
        <strain evidence="2">GP69</strain>
    </source>
</reference>
<dbReference type="EMBL" id="OFSM01000002">
    <property type="protein sequence ID" value="SOY27734.1"/>
    <property type="molecule type" value="Genomic_DNA"/>
</dbReference>
<feature type="domain" description="AAA-ATPase-like" evidence="1">
    <location>
        <begin position="18"/>
        <end position="206"/>
    </location>
</feature>
<dbReference type="Pfam" id="PF08011">
    <property type="entry name" value="PDDEXK_9"/>
    <property type="match status" value="1"/>
</dbReference>
<evidence type="ECO:0000259" key="1">
    <source>
        <dbReference type="Pfam" id="PF09820"/>
    </source>
</evidence>
<dbReference type="AlphaFoldDB" id="A0A2K4ZB97"/>
<accession>A0A2K4ZB97</accession>
<dbReference type="Pfam" id="PF09820">
    <property type="entry name" value="AAA-ATPase_like"/>
    <property type="match status" value="1"/>
</dbReference>
<proteinExistence type="predicted"/>
<evidence type="ECO:0000313" key="3">
    <source>
        <dbReference type="Proteomes" id="UP000236311"/>
    </source>
</evidence>
<dbReference type="SUPFAM" id="SSF52540">
    <property type="entry name" value="P-loop containing nucleoside triphosphate hydrolases"/>
    <property type="match status" value="1"/>
</dbReference>
<dbReference type="RefSeq" id="WP_103237849.1">
    <property type="nucleotide sequence ID" value="NZ_JANJZD010000002.1"/>
</dbReference>
<name>A0A2K4ZB97_9FIRM</name>
<dbReference type="PANTHER" id="PTHR34825:SF1">
    <property type="entry name" value="AAA-ATPASE-LIKE DOMAIN-CONTAINING PROTEIN"/>
    <property type="match status" value="1"/>
</dbReference>
<dbReference type="Proteomes" id="UP000236311">
    <property type="component" value="Unassembled WGS sequence"/>
</dbReference>
<dbReference type="InterPro" id="IPR012547">
    <property type="entry name" value="PDDEXK_9"/>
</dbReference>
<keyword evidence="3" id="KW-1185">Reference proteome</keyword>
<organism evidence="2 3">
    <name type="scientific">Acetatifactor muris</name>
    <dbReference type="NCBI Taxonomy" id="879566"/>
    <lineage>
        <taxon>Bacteria</taxon>
        <taxon>Bacillati</taxon>
        <taxon>Bacillota</taxon>
        <taxon>Clostridia</taxon>
        <taxon>Lachnospirales</taxon>
        <taxon>Lachnospiraceae</taxon>
        <taxon>Acetatifactor</taxon>
    </lineage>
</organism>
<gene>
    <name evidence="2" type="ORF">AMURIS_00438</name>
</gene>
<sequence length="528" mass="60501">MGMYLNPGNAGFRSMIKGFYVDKTGLIAYINNTLGTSAKLTCVSRPRRFGKSFAAKMLCAYYDRSCDSRDLFLNLEIAKAPSFEKNLNQYDVLYLDITWFISNSKNIREAVLNLQEEVIEELRETYPADRPNTGSLPVELARIGLGTGRRFIVIIDEWDALFREARTDTDLQEEYIRLLRGLFKSNQTDNMIEAAYMTGILPIKKYGTQSALSDFYEFTMVSPSPLEEYVGFTEQEVRRLCDGSEVDFTEMRYWYDGYLLGKGIHVYSPKSVLDAATRKCFSSYWVQTETYESLKFYINMNFDGMKDAIILMLGGERCRINTRKFQNDMTSFRSRDDVLTLLVHLGYLAFDLEKSEVFIPNQELIDEFKNSVEDGGWEEIASALNESEKLLDATIQGDESFVAENIDRIHMKNVSVLEYNNENALSCVITLAYYSARKDYILMRELPAGKGFADIAFLPRKGKNKPPIVVELKWAQAADGAIRQIKEKRYEGVLKEYAGEVILAGICYDKKAKKHECVIERSRVSFEK</sequence>
<dbReference type="PANTHER" id="PTHR34825">
    <property type="entry name" value="CONSERVED PROTEIN, WITH A WEAK D-GALACTARATE DEHYDRATASE/ALTRONATE HYDROLASE DOMAIN"/>
    <property type="match status" value="1"/>
</dbReference>
<protein>
    <submittedName>
        <fullName evidence="2">Putative AAA-ATPase</fullName>
    </submittedName>
</protein>
<dbReference type="InterPro" id="IPR018631">
    <property type="entry name" value="AAA-ATPase-like_dom"/>
</dbReference>
<evidence type="ECO:0000313" key="2">
    <source>
        <dbReference type="EMBL" id="SOY27734.1"/>
    </source>
</evidence>